<gene>
    <name evidence="4" type="ORF">B0T14DRAFT_569453</name>
</gene>
<name>A0AA39WDI7_9PEZI</name>
<dbReference type="Pfam" id="PF24883">
    <property type="entry name" value="NPHP3_N"/>
    <property type="match status" value="1"/>
</dbReference>
<feature type="region of interest" description="Disordered" evidence="2">
    <location>
        <begin position="563"/>
        <end position="606"/>
    </location>
</feature>
<evidence type="ECO:0000313" key="4">
    <source>
        <dbReference type="EMBL" id="KAK0613395.1"/>
    </source>
</evidence>
<evidence type="ECO:0000313" key="5">
    <source>
        <dbReference type="Proteomes" id="UP001175000"/>
    </source>
</evidence>
<evidence type="ECO:0000256" key="1">
    <source>
        <dbReference type="ARBA" id="ARBA00022737"/>
    </source>
</evidence>
<dbReference type="AlphaFoldDB" id="A0AA39WDI7"/>
<sequence>MTQIYRSASGSSKQNDDMEILIGSFSCGLDEIERDLGKYCTCLSGDVTVKEKKTGEGDVRAVVDGCRKIATSLLSRLNTLKVGSQAGRWESFATAVTSVWKEYELLQMEPQLRKFRDELQWAIVVSLRKSLTMLESRQHDQFERLQSSISSVLWELVQSHSKSLPEWPLNASRPEDQESNVEGATKVPYRTVAFGLGASEWPKEEEYDDIDEEREDEEQEDPKARLVRNVAAGFRRAAKDVLESLAFPVMRDWENDIVSAEAATFDWIFHDPRASDRPWNNFCEWLADGASDGPYWIGGKAGSGKSTLMKHLVHHERTRQALRHWAGRGGTKLLLTSYFFWYSGHDLQKSQIGLLRALLYSCFLDRRELIPVVVPETAALRKSDLRDYWTLSRLRCALDSLVSQTAFKIKFAFFIDGLDEYACPYSEITETVKQIFRRDNVKICVSSRPLIVFEKTFANAPKLVLQNLTYDDISLFVDKKLSQSSRMEELEKYEPGLRKELTSLVVEKASGVFLWVHLVVKSLIDGLGNYDVGADLKRRLDGLPAELEELYWHMVDRVTPKCPGTIGDTPRPGNTDNASRSGIIDATRWPGTINNKPRSGTTNDTYRPRAIDNTICAESGTSRDYIDFSVQGRKHSFFQVQDLWEITDIQDSERVVWEGEFQALCTQTMTKLEIISIESVVRPDTLTGRKNGMSLA</sequence>
<feature type="compositionally biased region" description="Acidic residues" evidence="2">
    <location>
        <begin position="203"/>
        <end position="220"/>
    </location>
</feature>
<feature type="region of interest" description="Disordered" evidence="2">
    <location>
        <begin position="203"/>
        <end position="223"/>
    </location>
</feature>
<accession>A0AA39WDI7</accession>
<evidence type="ECO:0000259" key="3">
    <source>
        <dbReference type="Pfam" id="PF24883"/>
    </source>
</evidence>
<dbReference type="SUPFAM" id="SSF52540">
    <property type="entry name" value="P-loop containing nucleoside triphosphate hydrolases"/>
    <property type="match status" value="1"/>
</dbReference>
<proteinExistence type="predicted"/>
<dbReference type="Gene3D" id="3.40.50.300">
    <property type="entry name" value="P-loop containing nucleotide triphosphate hydrolases"/>
    <property type="match status" value="1"/>
</dbReference>
<dbReference type="PANTHER" id="PTHR10039">
    <property type="entry name" value="AMELOGENIN"/>
    <property type="match status" value="1"/>
</dbReference>
<protein>
    <recommendedName>
        <fullName evidence="3">Nephrocystin 3-like N-terminal domain-containing protein</fullName>
    </recommendedName>
</protein>
<feature type="compositionally biased region" description="Polar residues" evidence="2">
    <location>
        <begin position="592"/>
        <end position="605"/>
    </location>
</feature>
<dbReference type="InterPro" id="IPR056884">
    <property type="entry name" value="NPHP3-like_N"/>
</dbReference>
<keyword evidence="1" id="KW-0677">Repeat</keyword>
<dbReference type="EMBL" id="JAULSU010000006">
    <property type="protein sequence ID" value="KAK0613395.1"/>
    <property type="molecule type" value="Genomic_DNA"/>
</dbReference>
<dbReference type="PANTHER" id="PTHR10039:SF5">
    <property type="entry name" value="NACHT DOMAIN-CONTAINING PROTEIN"/>
    <property type="match status" value="1"/>
</dbReference>
<feature type="domain" description="Nephrocystin 3-like N-terminal" evidence="3">
    <location>
        <begin position="280"/>
        <end position="448"/>
    </location>
</feature>
<organism evidence="4 5">
    <name type="scientific">Immersiella caudata</name>
    <dbReference type="NCBI Taxonomy" id="314043"/>
    <lineage>
        <taxon>Eukaryota</taxon>
        <taxon>Fungi</taxon>
        <taxon>Dikarya</taxon>
        <taxon>Ascomycota</taxon>
        <taxon>Pezizomycotina</taxon>
        <taxon>Sordariomycetes</taxon>
        <taxon>Sordariomycetidae</taxon>
        <taxon>Sordariales</taxon>
        <taxon>Lasiosphaeriaceae</taxon>
        <taxon>Immersiella</taxon>
    </lineage>
</organism>
<dbReference type="Proteomes" id="UP001175000">
    <property type="component" value="Unassembled WGS sequence"/>
</dbReference>
<reference evidence="4" key="1">
    <citation type="submission" date="2023-06" db="EMBL/GenBank/DDBJ databases">
        <title>Genome-scale phylogeny and comparative genomics of the fungal order Sordariales.</title>
        <authorList>
            <consortium name="Lawrence Berkeley National Laboratory"/>
            <person name="Hensen N."/>
            <person name="Bonometti L."/>
            <person name="Westerberg I."/>
            <person name="Brannstrom I.O."/>
            <person name="Guillou S."/>
            <person name="Cros-Aarteil S."/>
            <person name="Calhoun S."/>
            <person name="Haridas S."/>
            <person name="Kuo A."/>
            <person name="Mondo S."/>
            <person name="Pangilinan J."/>
            <person name="Riley R."/>
            <person name="Labutti K."/>
            <person name="Andreopoulos B."/>
            <person name="Lipzen A."/>
            <person name="Chen C."/>
            <person name="Yanf M."/>
            <person name="Daum C."/>
            <person name="Ng V."/>
            <person name="Clum A."/>
            <person name="Steindorff A."/>
            <person name="Ohm R."/>
            <person name="Martin F."/>
            <person name="Silar P."/>
            <person name="Natvig D."/>
            <person name="Lalanne C."/>
            <person name="Gautier V."/>
            <person name="Ament-Velasquez S.L."/>
            <person name="Kruys A."/>
            <person name="Hutchinson M.I."/>
            <person name="Powell A.J."/>
            <person name="Barry K."/>
            <person name="Miller A.N."/>
            <person name="Grigoriev I.V."/>
            <person name="Debuchy R."/>
            <person name="Gladieux P."/>
            <person name="Thoren M.H."/>
            <person name="Johannesson H."/>
        </authorList>
    </citation>
    <scope>NUCLEOTIDE SEQUENCE</scope>
    <source>
        <strain evidence="4">CBS 606.72</strain>
    </source>
</reference>
<evidence type="ECO:0000256" key="2">
    <source>
        <dbReference type="SAM" id="MobiDB-lite"/>
    </source>
</evidence>
<comment type="caution">
    <text evidence="4">The sequence shown here is derived from an EMBL/GenBank/DDBJ whole genome shotgun (WGS) entry which is preliminary data.</text>
</comment>
<dbReference type="InterPro" id="IPR027417">
    <property type="entry name" value="P-loop_NTPase"/>
</dbReference>
<keyword evidence="5" id="KW-1185">Reference proteome</keyword>